<reference evidence="2" key="2">
    <citation type="submission" date="2025-05" db="UniProtKB">
        <authorList>
            <consortium name="EnsemblMetazoa"/>
        </authorList>
    </citation>
    <scope>IDENTIFICATION</scope>
    <source>
        <strain evidence="2">Foshan</strain>
    </source>
</reference>
<dbReference type="EnsemblMetazoa" id="AALFPA23_022412.R33288">
    <property type="protein sequence ID" value="AALFPA23_022412.P33288"/>
    <property type="gene ID" value="AALFPA23_022412"/>
</dbReference>
<feature type="compositionally biased region" description="Basic and acidic residues" evidence="1">
    <location>
        <begin position="33"/>
        <end position="45"/>
    </location>
</feature>
<feature type="compositionally biased region" description="Basic residues" evidence="1">
    <location>
        <begin position="46"/>
        <end position="58"/>
    </location>
</feature>
<protein>
    <recommendedName>
        <fullName evidence="4">Pre-C2HC domain-containing protein</fullName>
    </recommendedName>
</protein>
<dbReference type="GeneID" id="134290426"/>
<proteinExistence type="predicted"/>
<evidence type="ECO:0000256" key="1">
    <source>
        <dbReference type="SAM" id="MobiDB-lite"/>
    </source>
</evidence>
<feature type="compositionally biased region" description="Polar residues" evidence="1">
    <location>
        <begin position="20"/>
        <end position="30"/>
    </location>
</feature>
<accession>A0ABM1ZX39</accession>
<evidence type="ECO:0000313" key="3">
    <source>
        <dbReference type="Proteomes" id="UP000069940"/>
    </source>
</evidence>
<evidence type="ECO:0008006" key="4">
    <source>
        <dbReference type="Google" id="ProtNLM"/>
    </source>
</evidence>
<keyword evidence="3" id="KW-1185">Reference proteome</keyword>
<feature type="compositionally biased region" description="Basic and acidic residues" evidence="1">
    <location>
        <begin position="59"/>
        <end position="100"/>
    </location>
</feature>
<feature type="region of interest" description="Disordered" evidence="1">
    <location>
        <begin position="1"/>
        <end position="111"/>
    </location>
</feature>
<name>A0ABM1ZX39_AEDAL</name>
<reference evidence="3" key="1">
    <citation type="journal article" date="2015" name="Proc. Natl. Acad. Sci. U.S.A.">
        <title>Genome sequence of the Asian Tiger mosquito, Aedes albopictus, reveals insights into its biology, genetics, and evolution.</title>
        <authorList>
            <person name="Chen X.G."/>
            <person name="Jiang X."/>
            <person name="Gu J."/>
            <person name="Xu M."/>
            <person name="Wu Y."/>
            <person name="Deng Y."/>
            <person name="Zhang C."/>
            <person name="Bonizzoni M."/>
            <person name="Dermauw W."/>
            <person name="Vontas J."/>
            <person name="Armbruster P."/>
            <person name="Huang X."/>
            <person name="Yang Y."/>
            <person name="Zhang H."/>
            <person name="He W."/>
            <person name="Peng H."/>
            <person name="Liu Y."/>
            <person name="Wu K."/>
            <person name="Chen J."/>
            <person name="Lirakis M."/>
            <person name="Topalis P."/>
            <person name="Van Leeuwen T."/>
            <person name="Hall A.B."/>
            <person name="Jiang X."/>
            <person name="Thorpe C."/>
            <person name="Mueller R.L."/>
            <person name="Sun C."/>
            <person name="Waterhouse R.M."/>
            <person name="Yan G."/>
            <person name="Tu Z.J."/>
            <person name="Fang X."/>
            <person name="James A.A."/>
        </authorList>
    </citation>
    <scope>NUCLEOTIDE SEQUENCE [LARGE SCALE GENOMIC DNA]</scope>
    <source>
        <strain evidence="3">Foshan</strain>
    </source>
</reference>
<organism evidence="2 3">
    <name type="scientific">Aedes albopictus</name>
    <name type="common">Asian tiger mosquito</name>
    <name type="synonym">Stegomyia albopicta</name>
    <dbReference type="NCBI Taxonomy" id="7160"/>
    <lineage>
        <taxon>Eukaryota</taxon>
        <taxon>Metazoa</taxon>
        <taxon>Ecdysozoa</taxon>
        <taxon>Arthropoda</taxon>
        <taxon>Hexapoda</taxon>
        <taxon>Insecta</taxon>
        <taxon>Pterygota</taxon>
        <taxon>Neoptera</taxon>
        <taxon>Endopterygota</taxon>
        <taxon>Diptera</taxon>
        <taxon>Nematocera</taxon>
        <taxon>Culicoidea</taxon>
        <taxon>Culicidae</taxon>
        <taxon>Culicinae</taxon>
        <taxon>Aedini</taxon>
        <taxon>Aedes</taxon>
        <taxon>Stegomyia</taxon>
    </lineage>
</organism>
<dbReference type="RefSeq" id="XP_062713551.1">
    <property type="nucleotide sequence ID" value="XM_062857567.1"/>
</dbReference>
<sequence length="296" mass="34669">MDEDEDGARGSIDDEGSGTGYESASDASTTYRRKMESSSDDEGKLQKKKMKKDKHTPKSKYEFEHDWTEKTDDNNDSDMNGHEKQNKKNEKDSNKSDNTKTKGSKKKKDANGFLDDGWIQNKIYKTFIMEPTDEKYKLHIMEIAKLLQNIKITQYKELKPAGHNRYKITFDNPRHAENLINSKILTETYKYKIYVPKMYQETIGVIRDVPPSFSDQEILEKLECKRIKITKVERIQKFVQNKLKPTYSVKIYAEGEKLPQEVVLYTVPRKVEVYCFPIKFCRKCLRYGHNLKNGPY</sequence>
<evidence type="ECO:0000313" key="2">
    <source>
        <dbReference type="EnsemblMetazoa" id="AALFPA23_022412.P33288"/>
    </source>
</evidence>
<dbReference type="Proteomes" id="UP000069940">
    <property type="component" value="Unassembled WGS sequence"/>
</dbReference>